<protein>
    <submittedName>
        <fullName evidence="2">Uncharacterized protein 049</fullName>
    </submittedName>
</protein>
<evidence type="ECO:0000313" key="2">
    <source>
        <dbReference type="EMBL" id="AEH03476.1"/>
    </source>
</evidence>
<proteinExistence type="predicted"/>
<organismHost>
    <name type="scientific">Pseudomonas aeruginosa</name>
    <dbReference type="NCBI Taxonomy" id="287"/>
</organismHost>
<sequence length="374" mass="42423">MIEQRSAYEEAVLHGFKGSQDDWFRSLEGRKHPYDTLDTVVNASQAHFDYIASKIAPGMSSLFIEQKFDLALDEKNYLDKVVELYNDECSDLDNADRARLFNMVKAARYLIKGIIYGRPYSQPRLLEAWAQCPKSRFDYFKDKVPRYDTECTQVHPDIDLTWRLNKGKDMQASQNTLRGQTSSITHMDDAMFMSTHKIPELLTPVEEISTADVPPANQSIPQGNRKERRIAGKKQKNKRKKHIANCKSGFHKAVMGSMVLSRLGRVQQDTQDNLKKALLKDHAMADVVEAATGEKLPAYQRNLLNQMQERAQHGKSIVEEHERLVSEEDAEMFVNKGVPEEVLDGQFNLVPAGDSSAEESDEGLEVDDGVADRD</sequence>
<dbReference type="GeneID" id="26643580"/>
<feature type="region of interest" description="Disordered" evidence="1">
    <location>
        <begin position="212"/>
        <end position="242"/>
    </location>
</feature>
<feature type="compositionally biased region" description="Basic residues" evidence="1">
    <location>
        <begin position="226"/>
        <end position="242"/>
    </location>
</feature>
<name>F8SJT1_BPPA3</name>
<evidence type="ECO:0000313" key="3">
    <source>
        <dbReference type="Proteomes" id="UP000008388"/>
    </source>
</evidence>
<dbReference type="KEGG" id="vg:26643580"/>
<dbReference type="EMBL" id="HQ630627">
    <property type="protein sequence ID" value="AEH03476.1"/>
    <property type="molecule type" value="Genomic_DNA"/>
</dbReference>
<evidence type="ECO:0000256" key="1">
    <source>
        <dbReference type="SAM" id="MobiDB-lite"/>
    </source>
</evidence>
<keyword evidence="3" id="KW-1185">Reference proteome</keyword>
<dbReference type="OrthoDB" id="39067at10239"/>
<dbReference type="Proteomes" id="UP000008388">
    <property type="component" value="Segment"/>
</dbReference>
<gene>
    <name evidence="2" type="primary">049</name>
</gene>
<feature type="compositionally biased region" description="Acidic residues" evidence="1">
    <location>
        <begin position="356"/>
        <end position="374"/>
    </location>
</feature>
<dbReference type="RefSeq" id="YP_009217132.1">
    <property type="nucleotide sequence ID" value="NC_028999.1"/>
</dbReference>
<reference evidence="2 3" key="1">
    <citation type="journal article" date="2011" name="Microbiology">
        <title>The Pseudomonas aeruginosa generalized transducing phage phiPA3 is a new member of the phiKZ-like group of 'jumbo' phages, and infects model laboratory strains and clinical isolates from cystic fibrosis patients.</title>
        <authorList>
            <person name="Monson R."/>
            <person name="Foulds I."/>
            <person name="Foweraker J."/>
            <person name="Welch M."/>
            <person name="Salmond G.P."/>
        </authorList>
    </citation>
    <scope>NUCLEOTIDE SEQUENCE [LARGE SCALE GENOMIC DNA]</scope>
</reference>
<accession>F8SJT1</accession>
<organism evidence="2 3">
    <name type="scientific">Pseudomonas phage PhiPA3</name>
    <name type="common">Pseudomonas aeruginosa phage PhiPA3</name>
    <dbReference type="NCBI Taxonomy" id="998086"/>
    <lineage>
        <taxon>Viruses</taxon>
        <taxon>Duplodnaviria</taxon>
        <taxon>Heunggongvirae</taxon>
        <taxon>Uroviricota</taxon>
        <taxon>Caudoviricetes</taxon>
        <taxon>Chimalliviridae</taxon>
        <taxon>Miltoncavirus</taxon>
        <taxon>Miltoncavirus PhiPA3</taxon>
    </lineage>
</organism>
<feature type="region of interest" description="Disordered" evidence="1">
    <location>
        <begin position="350"/>
        <end position="374"/>
    </location>
</feature>